<gene>
    <name evidence="1" type="ORF">CCUR1050_LOCUS22931</name>
</gene>
<dbReference type="AlphaFoldDB" id="A0A7S0MLM3"/>
<dbReference type="EMBL" id="HBEZ01041617">
    <property type="protein sequence ID" value="CAD8645246.1"/>
    <property type="molecule type" value="Transcribed_RNA"/>
</dbReference>
<sequence>MTWSDGQVRMLARGDYKNLWGNISTRFLEHAACFRNSIVTGTSGIGKSVFRWYLVWMWLNHDPSIAKLHFNDVRVNIGETFYLIEKDGTASEIVANILSINASGSLALIDPCPFVQNRKIFPFKMTVITSSLSHVVGQVGKYSLTECSKLAIIYVMALWTLSELKLIMPHICPRRLKQFGLNIGLTTYCVPRWFTYTELAIPGFISRSWTHVSKDALRDYFLKETDDEYKNKYFPYGLCIIEENGYNDWKVSGFISAFIAEEVYKWAKIASHLDRGLFVNLFNHPLGGGLIGTWYERWALECLELQTAIVIANSQLNNGIVNVPSKGEALTFSRFRFESLSIVDLKVTTKGKPIYDVALEPGVLYKPRLKCNPSIDAFGIIKPDKQPGDLILLQFTKALTHSSAFMDDLGRILRLARAKSPQIRVLLVYCTPIVEKFKLPNCETLYGSGIVVCKGAIDKDFYVELTKAN</sequence>
<dbReference type="InterPro" id="IPR052980">
    <property type="entry name" value="Crinkler_effector"/>
</dbReference>
<dbReference type="PANTHER" id="PTHR33129">
    <property type="entry name" value="PROTEIN KINASE DOMAIN-CONTAINING PROTEIN-RELATED"/>
    <property type="match status" value="1"/>
</dbReference>
<reference evidence="1" key="1">
    <citation type="submission" date="2021-01" db="EMBL/GenBank/DDBJ databases">
        <authorList>
            <person name="Corre E."/>
            <person name="Pelletier E."/>
            <person name="Niang G."/>
            <person name="Scheremetjew M."/>
            <person name="Finn R."/>
            <person name="Kale V."/>
            <person name="Holt S."/>
            <person name="Cochrane G."/>
            <person name="Meng A."/>
            <person name="Brown T."/>
            <person name="Cohen L."/>
        </authorList>
    </citation>
    <scope>NUCLEOTIDE SEQUENCE</scope>
    <source>
        <strain evidence="1">CCAP979/52</strain>
    </source>
</reference>
<protein>
    <submittedName>
        <fullName evidence="1">Uncharacterized protein</fullName>
    </submittedName>
</protein>
<evidence type="ECO:0000313" key="1">
    <source>
        <dbReference type="EMBL" id="CAD8645246.1"/>
    </source>
</evidence>
<dbReference type="PANTHER" id="PTHR33129:SF1">
    <property type="entry name" value="ATP-BINDING PROTEIN"/>
    <property type="match status" value="1"/>
</dbReference>
<organism evidence="1">
    <name type="scientific">Cryptomonas curvata</name>
    <dbReference type="NCBI Taxonomy" id="233186"/>
    <lineage>
        <taxon>Eukaryota</taxon>
        <taxon>Cryptophyceae</taxon>
        <taxon>Cryptomonadales</taxon>
        <taxon>Cryptomonadaceae</taxon>
        <taxon>Cryptomonas</taxon>
    </lineage>
</organism>
<accession>A0A7S0MLM3</accession>
<name>A0A7S0MLM3_9CRYP</name>
<proteinExistence type="predicted"/>